<dbReference type="Gene3D" id="3.40.50.1000">
    <property type="entry name" value="HAD superfamily/HAD-like"/>
    <property type="match status" value="2"/>
</dbReference>
<dbReference type="InterPro" id="IPR036412">
    <property type="entry name" value="HAD-like_sf"/>
</dbReference>
<evidence type="ECO:0000313" key="2">
    <source>
        <dbReference type="EMBL" id="GGT97274.1"/>
    </source>
</evidence>
<dbReference type="NCBIfam" id="TIGR01460">
    <property type="entry name" value="HAD-SF-IIA"/>
    <property type="match status" value="1"/>
</dbReference>
<dbReference type="Pfam" id="PF13242">
    <property type="entry name" value="Hydrolase_like"/>
    <property type="match status" value="1"/>
</dbReference>
<proteinExistence type="predicted"/>
<protein>
    <submittedName>
        <fullName evidence="1">Haloacid dehalogenase</fullName>
    </submittedName>
</protein>
<dbReference type="Proteomes" id="UP000276741">
    <property type="component" value="Chromosome"/>
</dbReference>
<dbReference type="InterPro" id="IPR023214">
    <property type="entry name" value="HAD_sf"/>
</dbReference>
<dbReference type="InterPro" id="IPR006357">
    <property type="entry name" value="HAD-SF_hydro_IIA"/>
</dbReference>
<reference evidence="3" key="2">
    <citation type="submission" date="2018-04" db="EMBL/GenBank/DDBJ databases">
        <title>Complete genome sequence of Sulfodiicoccus acidiphilus strain HS-1.</title>
        <authorList>
            <person name="Sakai H.D."/>
            <person name="Kurosawa N."/>
        </authorList>
    </citation>
    <scope>NUCLEOTIDE SEQUENCE [LARGE SCALE GENOMIC DNA]</scope>
    <source>
        <strain evidence="3">HS-1</strain>
    </source>
</reference>
<dbReference type="GO" id="GO:0005737">
    <property type="term" value="C:cytoplasm"/>
    <property type="evidence" value="ECO:0007669"/>
    <property type="project" value="TreeGrafter"/>
</dbReference>
<dbReference type="Proteomes" id="UP000616143">
    <property type="component" value="Unassembled WGS sequence"/>
</dbReference>
<name>A0A348B2L6_9CREN</name>
<gene>
    <name evidence="2" type="ORF">GCM10007116_13490</name>
    <name evidence="1" type="ORF">HS1genome_0807</name>
</gene>
<dbReference type="EMBL" id="AP018553">
    <property type="protein sequence ID" value="BBD72418.1"/>
    <property type="molecule type" value="Genomic_DNA"/>
</dbReference>
<dbReference type="GO" id="GO:0016791">
    <property type="term" value="F:phosphatase activity"/>
    <property type="evidence" value="ECO:0007669"/>
    <property type="project" value="TreeGrafter"/>
</dbReference>
<reference evidence="2" key="1">
    <citation type="journal article" date="2014" name="Int. J. Syst. Evol. Microbiol.">
        <title>Complete genome sequence of Corynebacterium casei LMG S-19264T (=DSM 44701T), isolated from a smear-ripened cheese.</title>
        <authorList>
            <consortium name="US DOE Joint Genome Institute (JGI-PGF)"/>
            <person name="Walter F."/>
            <person name="Albersmeier A."/>
            <person name="Kalinowski J."/>
            <person name="Ruckert C."/>
        </authorList>
    </citation>
    <scope>NUCLEOTIDE SEQUENCE</scope>
    <source>
        <strain evidence="2">JCM 31740</strain>
    </source>
</reference>
<reference evidence="1" key="3">
    <citation type="journal article" date="2019" name="BMC Res. Notes">
        <title>Complete genome sequence of the Sulfodiicoccus acidiphilus strain HS-1T, the first crenarchaeon that lacks polB3, isolated from an acidic hot spring in Ohwaku-dani, Hakone, Japan.</title>
        <authorList>
            <person name="Sakai H.D."/>
            <person name="Kurosawa N."/>
        </authorList>
    </citation>
    <scope>NUCLEOTIDE SEQUENCE</scope>
    <source>
        <strain evidence="1">HS-1</strain>
    </source>
</reference>
<keyword evidence="3" id="KW-1185">Reference proteome</keyword>
<dbReference type="PANTHER" id="PTHR19288">
    <property type="entry name" value="4-NITROPHENYLPHOSPHATASE-RELATED"/>
    <property type="match status" value="1"/>
</dbReference>
<dbReference type="AlphaFoldDB" id="A0A348B2L6"/>
<organism evidence="1 3">
    <name type="scientific">Sulfodiicoccus acidiphilus</name>
    <dbReference type="NCBI Taxonomy" id="1670455"/>
    <lineage>
        <taxon>Archaea</taxon>
        <taxon>Thermoproteota</taxon>
        <taxon>Thermoprotei</taxon>
        <taxon>Sulfolobales</taxon>
        <taxon>Sulfolobaceae</taxon>
        <taxon>Sulfodiicoccus</taxon>
    </lineage>
</organism>
<dbReference type="RefSeq" id="WP_126449736.1">
    <property type="nucleotide sequence ID" value="NZ_AP018553.1"/>
</dbReference>
<dbReference type="OrthoDB" id="25155at2157"/>
<dbReference type="KEGG" id="sacd:HS1genome_0807"/>
<dbReference type="EMBL" id="BMQS01000011">
    <property type="protein sequence ID" value="GGT97274.1"/>
    <property type="molecule type" value="Genomic_DNA"/>
</dbReference>
<sequence>MKLEDYDLIFSDVDGVLMKDGDPIEGNLSVIRRLIRAGKRVILITNNSGFSRVLLSRQLSAMGVEIPPTDIVTSGVAAAVYLKDRLKVRDAFVVGEEGLVEELRARGIRVLSQEEVKESTPESVVVGLDRFCTYEKLSLAMHSIMMGAKFVVTNMDRLWPSKKGFKLGAGALASSIIFSLRREPDFVAGKPNPWIIEAARSSLGIDGEGKMIMIGDQLEIDVRMGKELGIDTLLVLTGVSKQEDIKGSSIKPDVVVQDLTHLYDEA</sequence>
<evidence type="ECO:0000313" key="3">
    <source>
        <dbReference type="Proteomes" id="UP000276741"/>
    </source>
</evidence>
<dbReference type="PANTHER" id="PTHR19288:SF46">
    <property type="entry name" value="HALOACID DEHALOGENASE-LIKE HYDROLASE DOMAIN-CONTAINING PROTEIN 2"/>
    <property type="match status" value="1"/>
</dbReference>
<dbReference type="PIRSF" id="PIRSF000915">
    <property type="entry name" value="PGP-type_phosphatase"/>
    <property type="match status" value="1"/>
</dbReference>
<accession>A0A348B2L6</accession>
<evidence type="ECO:0000313" key="1">
    <source>
        <dbReference type="EMBL" id="BBD72418.1"/>
    </source>
</evidence>
<dbReference type="GeneID" id="38666309"/>
<reference evidence="2" key="4">
    <citation type="submission" date="2020-09" db="EMBL/GenBank/DDBJ databases">
        <authorList>
            <person name="Sun Q."/>
            <person name="Ohkuma M."/>
        </authorList>
    </citation>
    <scope>NUCLEOTIDE SEQUENCE</scope>
    <source>
        <strain evidence="2">JCM 31740</strain>
    </source>
</reference>
<dbReference type="Pfam" id="PF13344">
    <property type="entry name" value="Hydrolase_6"/>
    <property type="match status" value="1"/>
</dbReference>
<dbReference type="SUPFAM" id="SSF56784">
    <property type="entry name" value="HAD-like"/>
    <property type="match status" value="1"/>
</dbReference>